<reference evidence="3" key="1">
    <citation type="journal article" date="2014" name="Proc. Natl. Acad. Sci. U.S.A.">
        <title>Extensive sampling of basidiomycete genomes demonstrates inadequacy of the white-rot/brown-rot paradigm for wood decay fungi.</title>
        <authorList>
            <person name="Riley R."/>
            <person name="Salamov A.A."/>
            <person name="Brown D.W."/>
            <person name="Nagy L.G."/>
            <person name="Floudas D."/>
            <person name="Held B.W."/>
            <person name="Levasseur A."/>
            <person name="Lombard V."/>
            <person name="Morin E."/>
            <person name="Otillar R."/>
            <person name="Lindquist E.A."/>
            <person name="Sun H."/>
            <person name="LaButti K.M."/>
            <person name="Schmutz J."/>
            <person name="Jabbour D."/>
            <person name="Luo H."/>
            <person name="Baker S.E."/>
            <person name="Pisabarro A.G."/>
            <person name="Walton J.D."/>
            <person name="Blanchette R.A."/>
            <person name="Henrissat B."/>
            <person name="Martin F."/>
            <person name="Cullen D."/>
            <person name="Hibbett D.S."/>
            <person name="Grigoriev I.V."/>
        </authorList>
    </citation>
    <scope>NUCLEOTIDE SEQUENCE [LARGE SCALE GENOMIC DNA]</scope>
    <source>
        <strain evidence="3">FD-172 SS1</strain>
    </source>
</reference>
<evidence type="ECO:0000313" key="2">
    <source>
        <dbReference type="EMBL" id="KDQ17747.1"/>
    </source>
</evidence>
<accession>A0A067N0R7</accession>
<dbReference type="EMBL" id="KL198023">
    <property type="protein sequence ID" value="KDQ17747.1"/>
    <property type="molecule type" value="Genomic_DNA"/>
</dbReference>
<feature type="region of interest" description="Disordered" evidence="1">
    <location>
        <begin position="16"/>
        <end position="39"/>
    </location>
</feature>
<keyword evidence="3" id="KW-1185">Reference proteome</keyword>
<name>A0A067N0R7_BOTB1</name>
<dbReference type="AlphaFoldDB" id="A0A067N0R7"/>
<proteinExistence type="predicted"/>
<dbReference type="Proteomes" id="UP000027195">
    <property type="component" value="Unassembled WGS sequence"/>
</dbReference>
<gene>
    <name evidence="2" type="ORF">BOTBODRAFT_582116</name>
</gene>
<organism evidence="2 3">
    <name type="scientific">Botryobasidium botryosum (strain FD-172 SS1)</name>
    <dbReference type="NCBI Taxonomy" id="930990"/>
    <lineage>
        <taxon>Eukaryota</taxon>
        <taxon>Fungi</taxon>
        <taxon>Dikarya</taxon>
        <taxon>Basidiomycota</taxon>
        <taxon>Agaricomycotina</taxon>
        <taxon>Agaricomycetes</taxon>
        <taxon>Cantharellales</taxon>
        <taxon>Botryobasidiaceae</taxon>
        <taxon>Botryobasidium</taxon>
    </lineage>
</organism>
<evidence type="ECO:0000313" key="3">
    <source>
        <dbReference type="Proteomes" id="UP000027195"/>
    </source>
</evidence>
<dbReference type="HOGENOM" id="CLU_2468762_0_0_1"/>
<dbReference type="InParanoid" id="A0A067N0R7"/>
<evidence type="ECO:0000256" key="1">
    <source>
        <dbReference type="SAM" id="MobiDB-lite"/>
    </source>
</evidence>
<sequence>MLFYFTASTIPLHGAFDRGVSPPQDRTSQPAFGRHDSVPRSADRYRCVRAACHHCHGPISLSRTATCTAFLFWVLLREPKPARNPSHG</sequence>
<protein>
    <submittedName>
        <fullName evidence="2">Uncharacterized protein</fullName>
    </submittedName>
</protein>